<evidence type="ECO:0000256" key="7">
    <source>
        <dbReference type="ARBA" id="ARBA00038093"/>
    </source>
</evidence>
<keyword evidence="5 8" id="KW-0378">Hydrolase</keyword>
<accession>A0A7Y9FR58</accession>
<dbReference type="CDD" id="cd09871">
    <property type="entry name" value="PIN_MtVapC28-VapC30-like"/>
    <property type="match status" value="1"/>
</dbReference>
<dbReference type="HAMAP" id="MF_00265">
    <property type="entry name" value="VapC_Nob1"/>
    <property type="match status" value="1"/>
</dbReference>
<dbReference type="GO" id="GO:0004540">
    <property type="term" value="F:RNA nuclease activity"/>
    <property type="evidence" value="ECO:0007669"/>
    <property type="project" value="InterPro"/>
</dbReference>
<dbReference type="GO" id="GO:0090729">
    <property type="term" value="F:toxin activity"/>
    <property type="evidence" value="ECO:0007669"/>
    <property type="project" value="UniProtKB-KW"/>
</dbReference>
<keyword evidence="4 8" id="KW-0479">Metal-binding</keyword>
<dbReference type="InterPro" id="IPR050556">
    <property type="entry name" value="Type_II_TA_system_RNase"/>
</dbReference>
<evidence type="ECO:0000256" key="8">
    <source>
        <dbReference type="HAMAP-Rule" id="MF_00265"/>
    </source>
</evidence>
<dbReference type="InterPro" id="IPR022907">
    <property type="entry name" value="VapC_family"/>
</dbReference>
<comment type="cofactor">
    <cofactor evidence="1 8">
        <name>Mg(2+)</name>
        <dbReference type="ChEBI" id="CHEBI:18420"/>
    </cofactor>
</comment>
<dbReference type="PANTHER" id="PTHR33653:SF1">
    <property type="entry name" value="RIBONUCLEASE VAPC2"/>
    <property type="match status" value="1"/>
</dbReference>
<dbReference type="SUPFAM" id="SSF88723">
    <property type="entry name" value="PIN domain-like"/>
    <property type="match status" value="1"/>
</dbReference>
<dbReference type="Pfam" id="PF01850">
    <property type="entry name" value="PIN"/>
    <property type="match status" value="1"/>
</dbReference>
<dbReference type="RefSeq" id="WP_179510305.1">
    <property type="nucleotide sequence ID" value="NZ_JACCBY010000007.1"/>
</dbReference>
<comment type="function">
    <text evidence="8">Toxic component of a toxin-antitoxin (TA) system. An RNase.</text>
</comment>
<evidence type="ECO:0000256" key="1">
    <source>
        <dbReference type="ARBA" id="ARBA00001946"/>
    </source>
</evidence>
<comment type="caution">
    <text evidence="10">The sequence shown here is derived from an EMBL/GenBank/DDBJ whole genome shotgun (WGS) entry which is preliminary data.</text>
</comment>
<evidence type="ECO:0000259" key="9">
    <source>
        <dbReference type="Pfam" id="PF01850"/>
    </source>
</evidence>
<feature type="binding site" evidence="8">
    <location>
        <position position="99"/>
    </location>
    <ligand>
        <name>Mg(2+)</name>
        <dbReference type="ChEBI" id="CHEBI:18420"/>
    </ligand>
</feature>
<gene>
    <name evidence="8" type="primary">vapC</name>
    <name evidence="10" type="ORF">HD841_003733</name>
</gene>
<sequence>MIALDTSAIVAMLQNEPDADRIADRMSAATHLLIGRPTELELHLVTASKVGEASARAATERLLADVERISFDGIHLAAARAAFDRYGKGRHQASLNYGDCMAYAVAYVAGCPLLYKGEDFARTDIRSAL</sequence>
<keyword evidence="6 8" id="KW-0460">Magnesium</keyword>
<keyword evidence="11" id="KW-1185">Reference proteome</keyword>
<feature type="binding site" evidence="8">
    <location>
        <position position="5"/>
    </location>
    <ligand>
        <name>Mg(2+)</name>
        <dbReference type="ChEBI" id="CHEBI:18420"/>
    </ligand>
</feature>
<keyword evidence="2 8" id="KW-1277">Toxin-antitoxin system</keyword>
<dbReference type="InterPro" id="IPR029060">
    <property type="entry name" value="PIN-like_dom_sf"/>
</dbReference>
<keyword evidence="8" id="KW-0800">Toxin</keyword>
<evidence type="ECO:0000256" key="2">
    <source>
        <dbReference type="ARBA" id="ARBA00022649"/>
    </source>
</evidence>
<evidence type="ECO:0000313" key="10">
    <source>
        <dbReference type="EMBL" id="NYD91914.1"/>
    </source>
</evidence>
<dbReference type="GO" id="GO:0016787">
    <property type="term" value="F:hydrolase activity"/>
    <property type="evidence" value="ECO:0007669"/>
    <property type="project" value="UniProtKB-KW"/>
</dbReference>
<feature type="domain" description="PIN" evidence="9">
    <location>
        <begin position="2"/>
        <end position="124"/>
    </location>
</feature>
<dbReference type="Proteomes" id="UP000517753">
    <property type="component" value="Unassembled WGS sequence"/>
</dbReference>
<dbReference type="GO" id="GO:0000287">
    <property type="term" value="F:magnesium ion binding"/>
    <property type="evidence" value="ECO:0007669"/>
    <property type="project" value="UniProtKB-UniRule"/>
</dbReference>
<organism evidence="10 11">
    <name type="scientific">Sphingomonas melonis</name>
    <dbReference type="NCBI Taxonomy" id="152682"/>
    <lineage>
        <taxon>Bacteria</taxon>
        <taxon>Pseudomonadati</taxon>
        <taxon>Pseudomonadota</taxon>
        <taxon>Alphaproteobacteria</taxon>
        <taxon>Sphingomonadales</taxon>
        <taxon>Sphingomonadaceae</taxon>
        <taxon>Sphingomonas</taxon>
    </lineage>
</organism>
<protein>
    <recommendedName>
        <fullName evidence="8">Ribonuclease VapC</fullName>
        <shortName evidence="8">RNase VapC</shortName>
        <ecNumber evidence="8">3.1.-.-</ecNumber>
    </recommendedName>
    <alternativeName>
        <fullName evidence="8">Toxin VapC</fullName>
    </alternativeName>
</protein>
<dbReference type="EMBL" id="JACCBY010000007">
    <property type="protein sequence ID" value="NYD91914.1"/>
    <property type="molecule type" value="Genomic_DNA"/>
</dbReference>
<dbReference type="AlphaFoldDB" id="A0A7Y9FR58"/>
<evidence type="ECO:0000256" key="6">
    <source>
        <dbReference type="ARBA" id="ARBA00022842"/>
    </source>
</evidence>
<dbReference type="InterPro" id="IPR002716">
    <property type="entry name" value="PIN_dom"/>
</dbReference>
<comment type="similarity">
    <text evidence="7 8">Belongs to the PINc/VapC protein family.</text>
</comment>
<evidence type="ECO:0000256" key="4">
    <source>
        <dbReference type="ARBA" id="ARBA00022723"/>
    </source>
</evidence>
<dbReference type="EC" id="3.1.-.-" evidence="8"/>
<evidence type="ECO:0000256" key="5">
    <source>
        <dbReference type="ARBA" id="ARBA00022801"/>
    </source>
</evidence>
<evidence type="ECO:0000313" key="11">
    <source>
        <dbReference type="Proteomes" id="UP000517753"/>
    </source>
</evidence>
<reference evidence="10 11" key="1">
    <citation type="submission" date="2020-08" db="EMBL/GenBank/DDBJ databases">
        <title>The Agave Microbiome: Exploring the role of microbial communities in plant adaptations to desert environments.</title>
        <authorList>
            <person name="Partida-Martinez L.P."/>
        </authorList>
    </citation>
    <scope>NUCLEOTIDE SEQUENCE [LARGE SCALE GENOMIC DNA]</scope>
    <source>
        <strain evidence="10 11">AS2.3</strain>
    </source>
</reference>
<keyword evidence="3 8" id="KW-0540">Nuclease</keyword>
<name>A0A7Y9FR58_9SPHN</name>
<evidence type="ECO:0000256" key="3">
    <source>
        <dbReference type="ARBA" id="ARBA00022722"/>
    </source>
</evidence>
<dbReference type="PANTHER" id="PTHR33653">
    <property type="entry name" value="RIBONUCLEASE VAPC2"/>
    <property type="match status" value="1"/>
</dbReference>
<dbReference type="Gene3D" id="3.40.50.1010">
    <property type="entry name" value="5'-nuclease"/>
    <property type="match status" value="1"/>
</dbReference>
<proteinExistence type="inferred from homology"/>